<dbReference type="OrthoDB" id="10381852at2759"/>
<name>A0A135V8A9_9PEZI</name>
<feature type="region of interest" description="Disordered" evidence="1">
    <location>
        <begin position="327"/>
        <end position="420"/>
    </location>
</feature>
<feature type="compositionally biased region" description="Basic and acidic residues" evidence="1">
    <location>
        <begin position="393"/>
        <end position="404"/>
    </location>
</feature>
<evidence type="ECO:0000256" key="1">
    <source>
        <dbReference type="SAM" id="MobiDB-lite"/>
    </source>
</evidence>
<dbReference type="Proteomes" id="UP000070121">
    <property type="component" value="Unassembled WGS sequence"/>
</dbReference>
<evidence type="ECO:0000313" key="3">
    <source>
        <dbReference type="Proteomes" id="UP000070121"/>
    </source>
</evidence>
<gene>
    <name evidence="2" type="ORF">CSAL01_09197</name>
</gene>
<feature type="compositionally biased region" description="Basic residues" evidence="1">
    <location>
        <begin position="331"/>
        <end position="341"/>
    </location>
</feature>
<sequence length="458" mass="51803">MNYHGVPPHLGAYPMYAPPMRSYPPVPHPGDWRNSMGGPRPMGPPPPPIDPYGPYYVPHPGPIYPYPYDATPRSHAFTGLRQQPFFPIRRKDHRTQYVAPQESFEGYYADTSAPKPKKQPKPRQHEALKQTTKPPYDQECWNVVEGLYKILDDRDIKEKARKKKAKERAAATALKASLARQVQRTMRKELDRANAQLRDIDLRSESSRRILRSDIGSRGYATPVQSVYDDRDSEPLVRSTVIETLRELNIQSQSDLGGYQTPDRPSHRRAVSDIHLSGGGHRPLPRHWDTASTPSSNLFMSNQSSFGQPPHQEFDLQQEQDEAFWAGRPPASKKARQRRKSPSGPEIRSGINTPLWGSLSPGDSGYGSSGPLRPERPRSGFRTRKVSFQDAEGTSRPRREDLGGEKAGIWPEGESDAPDYLQKRPQRYPIAVPHPLFDITVVHSPVPRPERYLAERGL</sequence>
<feature type="compositionally biased region" description="Polar residues" evidence="1">
    <location>
        <begin position="290"/>
        <end position="307"/>
    </location>
</feature>
<reference evidence="2 3" key="1">
    <citation type="submission" date="2014-02" db="EMBL/GenBank/DDBJ databases">
        <title>The genome sequence of Colletotrichum salicis CBS 607.94.</title>
        <authorList>
            <person name="Baroncelli R."/>
            <person name="Thon M.R."/>
        </authorList>
    </citation>
    <scope>NUCLEOTIDE SEQUENCE [LARGE SCALE GENOMIC DNA]</scope>
    <source>
        <strain evidence="2 3">CBS 607.94</strain>
    </source>
</reference>
<accession>A0A135V8A9</accession>
<dbReference type="AlphaFoldDB" id="A0A135V8A9"/>
<comment type="caution">
    <text evidence="2">The sequence shown here is derived from an EMBL/GenBank/DDBJ whole genome shotgun (WGS) entry which is preliminary data.</text>
</comment>
<protein>
    <submittedName>
        <fullName evidence="2">Uncharacterized protein</fullName>
    </submittedName>
</protein>
<organism evidence="2 3">
    <name type="scientific">Colletotrichum salicis</name>
    <dbReference type="NCBI Taxonomy" id="1209931"/>
    <lineage>
        <taxon>Eukaryota</taxon>
        <taxon>Fungi</taxon>
        <taxon>Dikarya</taxon>
        <taxon>Ascomycota</taxon>
        <taxon>Pezizomycotina</taxon>
        <taxon>Sordariomycetes</taxon>
        <taxon>Hypocreomycetidae</taxon>
        <taxon>Glomerellales</taxon>
        <taxon>Glomerellaceae</taxon>
        <taxon>Colletotrichum</taxon>
        <taxon>Colletotrichum acutatum species complex</taxon>
    </lineage>
</organism>
<dbReference type="EMBL" id="JFFI01000196">
    <property type="protein sequence ID" value="KXH68954.1"/>
    <property type="molecule type" value="Genomic_DNA"/>
</dbReference>
<keyword evidence="3" id="KW-1185">Reference proteome</keyword>
<feature type="region of interest" description="Disordered" evidence="1">
    <location>
        <begin position="101"/>
        <end position="132"/>
    </location>
</feature>
<evidence type="ECO:0000313" key="2">
    <source>
        <dbReference type="EMBL" id="KXH68954.1"/>
    </source>
</evidence>
<feature type="region of interest" description="Disordered" evidence="1">
    <location>
        <begin position="253"/>
        <end position="313"/>
    </location>
</feature>
<proteinExistence type="predicted"/>